<evidence type="ECO:0000256" key="1">
    <source>
        <dbReference type="SAM" id="Coils"/>
    </source>
</evidence>
<protein>
    <recommendedName>
        <fullName evidence="4">PspA/IM30 family</fullName>
    </recommendedName>
</protein>
<gene>
    <name evidence="2" type="ORF">MC7420_1496</name>
</gene>
<reference evidence="2 3" key="1">
    <citation type="submission" date="2008-07" db="EMBL/GenBank/DDBJ databases">
        <authorList>
            <person name="Tandeau de Marsac N."/>
            <person name="Ferriera S."/>
            <person name="Johnson J."/>
            <person name="Kravitz S."/>
            <person name="Beeson K."/>
            <person name="Sutton G."/>
            <person name="Rogers Y.-H."/>
            <person name="Friedman R."/>
            <person name="Frazier M."/>
            <person name="Venter J.C."/>
        </authorList>
    </citation>
    <scope>NUCLEOTIDE SEQUENCE [LARGE SCALE GENOMIC DNA]</scope>
    <source>
        <strain evidence="2 3">PCC 7420</strain>
    </source>
</reference>
<sequence length="133" mass="15235">MNLFERLSGVIKEELTSLVNQSIRQEDTPEEEIERTISQMRSKVMATRIAIVRSSASQARLLKKGLVILEEELAQAEAKREALLRRISQANQRLERATRPTQTPFYKLEEKALELEAIAQAADELNWTKKINS</sequence>
<evidence type="ECO:0008006" key="4">
    <source>
        <dbReference type="Google" id="ProtNLM"/>
    </source>
</evidence>
<organism evidence="2 3">
    <name type="scientific">Coleofasciculus chthonoplastes PCC 7420</name>
    <dbReference type="NCBI Taxonomy" id="118168"/>
    <lineage>
        <taxon>Bacteria</taxon>
        <taxon>Bacillati</taxon>
        <taxon>Cyanobacteriota</taxon>
        <taxon>Cyanophyceae</taxon>
        <taxon>Coleofasciculales</taxon>
        <taxon>Coleofasciculaceae</taxon>
        <taxon>Coleofasciculus</taxon>
    </lineage>
</organism>
<dbReference type="HOGENOM" id="CLU_1903094_0_0_3"/>
<name>B4VRA7_9CYAN</name>
<dbReference type="RefSeq" id="WP_006101285.1">
    <property type="nucleotide sequence ID" value="NZ_DS989849.1"/>
</dbReference>
<proteinExistence type="predicted"/>
<dbReference type="AlphaFoldDB" id="B4VRA7"/>
<dbReference type="Proteomes" id="UP000003835">
    <property type="component" value="Unassembled WGS sequence"/>
</dbReference>
<keyword evidence="1" id="KW-0175">Coiled coil</keyword>
<feature type="coiled-coil region" evidence="1">
    <location>
        <begin position="59"/>
        <end position="93"/>
    </location>
</feature>
<dbReference type="STRING" id="118168.MC7420_1496"/>
<keyword evidence="3" id="KW-1185">Reference proteome</keyword>
<evidence type="ECO:0000313" key="2">
    <source>
        <dbReference type="EMBL" id="EDX75578.1"/>
    </source>
</evidence>
<evidence type="ECO:0000313" key="3">
    <source>
        <dbReference type="Proteomes" id="UP000003835"/>
    </source>
</evidence>
<dbReference type="EMBL" id="DS989849">
    <property type="protein sequence ID" value="EDX75578.1"/>
    <property type="molecule type" value="Genomic_DNA"/>
</dbReference>
<accession>B4VRA7</accession>